<keyword evidence="8" id="KW-0472">Membrane</keyword>
<comment type="similarity">
    <text evidence="2">Belongs to the RLP family.</text>
</comment>
<dbReference type="InterPro" id="IPR032675">
    <property type="entry name" value="LRR_dom_sf"/>
</dbReference>
<dbReference type="PRINTS" id="PR00019">
    <property type="entry name" value="LEURICHRPT"/>
</dbReference>
<evidence type="ECO:0000256" key="2">
    <source>
        <dbReference type="ARBA" id="ARBA00009592"/>
    </source>
</evidence>
<gene>
    <name evidence="11" type="ORF">Ddye_027423</name>
</gene>
<dbReference type="EMBL" id="JANJYI010000008">
    <property type="protein sequence ID" value="KAK2639628.1"/>
    <property type="molecule type" value="Genomic_DNA"/>
</dbReference>
<evidence type="ECO:0000256" key="5">
    <source>
        <dbReference type="ARBA" id="ARBA00022729"/>
    </source>
</evidence>
<dbReference type="AlphaFoldDB" id="A0AAD9TPI8"/>
<evidence type="ECO:0000256" key="9">
    <source>
        <dbReference type="ARBA" id="ARBA00023170"/>
    </source>
</evidence>
<dbReference type="FunFam" id="3.80.10.10:FF:000041">
    <property type="entry name" value="LRR receptor-like serine/threonine-protein kinase ERECTA"/>
    <property type="match status" value="1"/>
</dbReference>
<reference evidence="11" key="1">
    <citation type="journal article" date="2023" name="Plant J.">
        <title>Genome sequences and population genomics provide insights into the demographic history, inbreeding, and mutation load of two 'living fossil' tree species of Dipteronia.</title>
        <authorList>
            <person name="Feng Y."/>
            <person name="Comes H.P."/>
            <person name="Chen J."/>
            <person name="Zhu S."/>
            <person name="Lu R."/>
            <person name="Zhang X."/>
            <person name="Li P."/>
            <person name="Qiu J."/>
            <person name="Olsen K.M."/>
            <person name="Qiu Y."/>
        </authorList>
    </citation>
    <scope>NUCLEOTIDE SEQUENCE</scope>
    <source>
        <strain evidence="11">KIB01</strain>
    </source>
</reference>
<dbReference type="PANTHER" id="PTHR48063">
    <property type="entry name" value="LRR RECEPTOR-LIKE KINASE"/>
    <property type="match status" value="1"/>
</dbReference>
<keyword evidence="5" id="KW-0732">Signal</keyword>
<sequence>MSHLINLNGDLKSISLSDVKLSQEISEIFDIFSRCNLDGLQLLYMSNCQLFGHIPLYLGEFSSLVELDVSFNKLNGTLFETHFANLTNLLTFIVSGNSLILNVSPNWLPAFQLLKLGLRSCHLGPQFPSWIHSQKQLYALDLSGTGIADAIPKRFWDSHSRFQFLNLSHNQIYGEIPNSSEGSLLVSLDLSSNNLSGKLPFIPAYVIKLDLSGNRLTGSISHFLCNGVYEHTIMQFLNLGDNFLSGEIPDCWMNWWLLIVLNLGNNKFTGNLPISMGTLIYLQSLHLQKNNLSGTIPVSLKNCTGLLVLDIGENKFVGNVPSWIGESFSEMVILNLRSNNFNGRLPIELCHLVSLQILDVAYNNLSGIIPRCFNNFCAMVKMNYTSGNYIQYTASVIIADSSRNLLESASLVIKGKEFQYSTILIWLEV</sequence>
<comment type="caution">
    <text evidence="11">The sequence shown here is derived from an EMBL/GenBank/DDBJ whole genome shotgun (WGS) entry which is preliminary data.</text>
</comment>
<evidence type="ECO:0000313" key="12">
    <source>
        <dbReference type="Proteomes" id="UP001280121"/>
    </source>
</evidence>
<evidence type="ECO:0000256" key="8">
    <source>
        <dbReference type="ARBA" id="ARBA00023136"/>
    </source>
</evidence>
<evidence type="ECO:0000256" key="3">
    <source>
        <dbReference type="ARBA" id="ARBA00022614"/>
    </source>
</evidence>
<accession>A0AAD9TPI8</accession>
<dbReference type="SUPFAM" id="SSF52058">
    <property type="entry name" value="L domain-like"/>
    <property type="match status" value="2"/>
</dbReference>
<keyword evidence="6" id="KW-0677">Repeat</keyword>
<evidence type="ECO:0000256" key="1">
    <source>
        <dbReference type="ARBA" id="ARBA00004479"/>
    </source>
</evidence>
<evidence type="ECO:0000256" key="4">
    <source>
        <dbReference type="ARBA" id="ARBA00022692"/>
    </source>
</evidence>
<keyword evidence="4" id="KW-0812">Transmembrane</keyword>
<evidence type="ECO:0000313" key="11">
    <source>
        <dbReference type="EMBL" id="KAK2639628.1"/>
    </source>
</evidence>
<dbReference type="InterPro" id="IPR001611">
    <property type="entry name" value="Leu-rich_rpt"/>
</dbReference>
<keyword evidence="10" id="KW-0325">Glycoprotein</keyword>
<evidence type="ECO:0000256" key="10">
    <source>
        <dbReference type="ARBA" id="ARBA00023180"/>
    </source>
</evidence>
<evidence type="ECO:0000256" key="7">
    <source>
        <dbReference type="ARBA" id="ARBA00022989"/>
    </source>
</evidence>
<name>A0AAD9TPI8_9ROSI</name>
<keyword evidence="9" id="KW-0675">Receptor</keyword>
<dbReference type="InterPro" id="IPR046956">
    <property type="entry name" value="RLP23-like"/>
</dbReference>
<proteinExistence type="inferred from homology"/>
<evidence type="ECO:0000256" key="6">
    <source>
        <dbReference type="ARBA" id="ARBA00022737"/>
    </source>
</evidence>
<dbReference type="PANTHER" id="PTHR48063:SF98">
    <property type="entry name" value="LRR RECEPTOR-LIKE SERINE_THREONINE-PROTEIN KINASE FLS2"/>
    <property type="match status" value="1"/>
</dbReference>
<dbReference type="Gene3D" id="3.80.10.10">
    <property type="entry name" value="Ribonuclease Inhibitor"/>
    <property type="match status" value="2"/>
</dbReference>
<dbReference type="Proteomes" id="UP001280121">
    <property type="component" value="Unassembled WGS sequence"/>
</dbReference>
<protein>
    <submittedName>
        <fullName evidence="11">Uncharacterized protein</fullName>
    </submittedName>
</protein>
<dbReference type="GO" id="GO:0016020">
    <property type="term" value="C:membrane"/>
    <property type="evidence" value="ECO:0007669"/>
    <property type="project" value="UniProtKB-SubCell"/>
</dbReference>
<comment type="subcellular location">
    <subcellularLocation>
        <location evidence="1">Membrane</location>
        <topology evidence="1">Single-pass type I membrane protein</topology>
    </subcellularLocation>
</comment>
<organism evidence="11 12">
    <name type="scientific">Dipteronia dyeriana</name>
    <dbReference type="NCBI Taxonomy" id="168575"/>
    <lineage>
        <taxon>Eukaryota</taxon>
        <taxon>Viridiplantae</taxon>
        <taxon>Streptophyta</taxon>
        <taxon>Embryophyta</taxon>
        <taxon>Tracheophyta</taxon>
        <taxon>Spermatophyta</taxon>
        <taxon>Magnoliopsida</taxon>
        <taxon>eudicotyledons</taxon>
        <taxon>Gunneridae</taxon>
        <taxon>Pentapetalae</taxon>
        <taxon>rosids</taxon>
        <taxon>malvids</taxon>
        <taxon>Sapindales</taxon>
        <taxon>Sapindaceae</taxon>
        <taxon>Hippocastanoideae</taxon>
        <taxon>Acereae</taxon>
        <taxon>Dipteronia</taxon>
    </lineage>
</organism>
<keyword evidence="12" id="KW-1185">Reference proteome</keyword>
<keyword evidence="3" id="KW-0433">Leucine-rich repeat</keyword>
<dbReference type="Pfam" id="PF00560">
    <property type="entry name" value="LRR_1"/>
    <property type="match status" value="9"/>
</dbReference>
<keyword evidence="7" id="KW-1133">Transmembrane helix</keyword>